<dbReference type="InterPro" id="IPR003959">
    <property type="entry name" value="ATPase_AAA_core"/>
</dbReference>
<dbReference type="PANTHER" id="PTHR11638">
    <property type="entry name" value="ATP-DEPENDENT CLP PROTEASE"/>
    <property type="match status" value="1"/>
</dbReference>
<sequence length="847" mass="93089">MTGFFGADPGPSPFDAMLAHFFGNAVPGRRPHAVGITRLMSEQAQALLAAAVQQVAEWGGAELDSVHLLWAATRTPGSRELIQRAGADPDQLAERIASEAERGEQRSVAPTLTPAAKRVLLDAHQISRGLQASYIGPEHVLLALVANQDLTAGRVLAEAGITPDSMRRTLSGQGPAAAAQPGAQRAQQGASQTETLDTYGRDLTAMARNGEIDPVVGRDDEIEQTVEVLSRRTKNNPVLIGEAGVGKTAIVEGLAQRVADGQVPDTLADRRVVQLDLTSLVAGTRYRGDFEERMSKLLDEIRGHRDELIVFIDELHTVVGAGASEGSMGAGNMLKPALARGELHIVGATTLDEYRANIETDPAFERRFQPILVPEPNVEDTLAILHGLRDQYEAHHQVRFTDEALSAAATLSDRYITDRYLPDKAIDMVDQAGARVRMRSGHRPDKLRELEGRLEQLCRDRDQAVSEEHYERASALRDEINELRVQLHESKHDGRSAGAPEVSAVDIAEVVSRTTGIPVSQLTQEERERLLRLEEHLHGRVVGQDEAVEAVAEAVRRTRAGLAEPNRPSGSFLFLGPTGVGKTELARALAEALFGEQERMIRIDMSEYGERHTVSRLIGAPPGYVGYEEAGQLTEAVRRRPYSVVLLDEIEKAHPEVFNVLLQVLDDGRLTDGRGRTVNFTNTVLIMTSNIGSELVLSGTQGALGFAPPSEADTEQPLRERLMRRLRDSFRPEFLNRIDEIIVFRRLSAEQLQRITSLLLEDTRRKAHAQDVEVEVDPEAVRWLSEAGYQPEYGARPLRRTIQREVDNVLSTMLLDGSVTAGSRVRIGVADGRLDFDVSQRVESSRE</sequence>
<dbReference type="SUPFAM" id="SSF81923">
    <property type="entry name" value="Double Clp-N motif"/>
    <property type="match status" value="1"/>
</dbReference>
<dbReference type="CDD" id="cd00009">
    <property type="entry name" value="AAA"/>
    <property type="match status" value="1"/>
</dbReference>
<dbReference type="InterPro" id="IPR036628">
    <property type="entry name" value="Clp_N_dom_sf"/>
</dbReference>
<keyword evidence="4 13" id="KW-0067">ATP-binding</keyword>
<keyword evidence="13" id="KW-0645">Protease</keyword>
<dbReference type="InterPro" id="IPR003593">
    <property type="entry name" value="AAA+_ATPase"/>
</dbReference>
<evidence type="ECO:0000259" key="12">
    <source>
        <dbReference type="PROSITE" id="PS51903"/>
    </source>
</evidence>
<evidence type="ECO:0000256" key="9">
    <source>
        <dbReference type="SAM" id="Coils"/>
    </source>
</evidence>
<feature type="domain" description="UVR" evidence="11">
    <location>
        <begin position="451"/>
        <end position="486"/>
    </location>
</feature>
<keyword evidence="6" id="KW-0143">Chaperone</keyword>
<dbReference type="Pfam" id="PF00004">
    <property type="entry name" value="AAA"/>
    <property type="match status" value="1"/>
</dbReference>
<keyword evidence="2 8" id="KW-0677">Repeat</keyword>
<dbReference type="InterPro" id="IPR041546">
    <property type="entry name" value="ClpA/ClpB_AAA_lid"/>
</dbReference>
<comment type="subunit">
    <text evidence="7">Homohexamer. The oligomerization is ATP-dependent.</text>
</comment>
<name>A0A2T0LX55_9PSEU</name>
<keyword evidence="13" id="KW-0378">Hydrolase</keyword>
<organism evidence="13 14">
    <name type="scientific">Prauserella shujinwangii</name>
    <dbReference type="NCBI Taxonomy" id="1453103"/>
    <lineage>
        <taxon>Bacteria</taxon>
        <taxon>Bacillati</taxon>
        <taxon>Actinomycetota</taxon>
        <taxon>Actinomycetes</taxon>
        <taxon>Pseudonocardiales</taxon>
        <taxon>Pseudonocardiaceae</taxon>
        <taxon>Prauserella</taxon>
    </lineage>
</organism>
<evidence type="ECO:0000256" key="5">
    <source>
        <dbReference type="ARBA" id="ARBA00023016"/>
    </source>
</evidence>
<dbReference type="Pfam" id="PF17871">
    <property type="entry name" value="AAA_lid_9"/>
    <property type="match status" value="1"/>
</dbReference>
<evidence type="ECO:0000256" key="3">
    <source>
        <dbReference type="ARBA" id="ARBA00022741"/>
    </source>
</evidence>
<dbReference type="FunFam" id="3.40.50.300:FF:000025">
    <property type="entry name" value="ATP-dependent Clp protease subunit"/>
    <property type="match status" value="1"/>
</dbReference>
<reference evidence="13 14" key="1">
    <citation type="submission" date="2018-03" db="EMBL/GenBank/DDBJ databases">
        <title>Genomic Encyclopedia of Type Strains, Phase III (KMG-III): the genomes of soil and plant-associated and newly described type strains.</title>
        <authorList>
            <person name="Whitman W."/>
        </authorList>
    </citation>
    <scope>NUCLEOTIDE SEQUENCE [LARGE SCALE GENOMIC DNA]</scope>
    <source>
        <strain evidence="13 14">CGMCC 4.7125</strain>
    </source>
</reference>
<dbReference type="InterPro" id="IPR050130">
    <property type="entry name" value="ClpA_ClpB"/>
</dbReference>
<keyword evidence="9" id="KW-0175">Coiled coil</keyword>
<dbReference type="InterPro" id="IPR004176">
    <property type="entry name" value="Clp_R_N"/>
</dbReference>
<feature type="coiled-coil region" evidence="9">
    <location>
        <begin position="447"/>
        <end position="493"/>
    </location>
</feature>
<dbReference type="RefSeq" id="WP_106178671.1">
    <property type="nucleotide sequence ID" value="NZ_PVNH01000004.1"/>
</dbReference>
<evidence type="ECO:0000313" key="14">
    <source>
        <dbReference type="Proteomes" id="UP000238362"/>
    </source>
</evidence>
<feature type="compositionally biased region" description="Low complexity" evidence="10">
    <location>
        <begin position="171"/>
        <end position="192"/>
    </location>
</feature>
<feature type="region of interest" description="Disordered" evidence="10">
    <location>
        <begin position="169"/>
        <end position="193"/>
    </location>
</feature>
<dbReference type="GO" id="GO:0005524">
    <property type="term" value="F:ATP binding"/>
    <property type="evidence" value="ECO:0007669"/>
    <property type="project" value="UniProtKB-KW"/>
</dbReference>
<dbReference type="SMART" id="SM00382">
    <property type="entry name" value="AAA"/>
    <property type="match status" value="2"/>
</dbReference>
<dbReference type="InterPro" id="IPR001270">
    <property type="entry name" value="ClpA/B"/>
</dbReference>
<dbReference type="FunFam" id="3.40.50.300:FF:000010">
    <property type="entry name" value="Chaperone clpB 1, putative"/>
    <property type="match status" value="1"/>
</dbReference>
<evidence type="ECO:0000256" key="2">
    <source>
        <dbReference type="ARBA" id="ARBA00022737"/>
    </source>
</evidence>
<dbReference type="InterPro" id="IPR028299">
    <property type="entry name" value="ClpA/B_CS2"/>
</dbReference>
<protein>
    <submittedName>
        <fullName evidence="13">ATP-dependent Clp protease ATP-binding subunit ClpC</fullName>
    </submittedName>
</protein>
<dbReference type="GO" id="GO:0016887">
    <property type="term" value="F:ATP hydrolysis activity"/>
    <property type="evidence" value="ECO:0007669"/>
    <property type="project" value="InterPro"/>
</dbReference>
<keyword evidence="5" id="KW-0346">Stress response</keyword>
<evidence type="ECO:0000256" key="7">
    <source>
        <dbReference type="ARBA" id="ARBA00026057"/>
    </source>
</evidence>
<accession>A0A2T0LX55</accession>
<dbReference type="Proteomes" id="UP000238362">
    <property type="component" value="Unassembled WGS sequence"/>
</dbReference>
<dbReference type="Pfam" id="PF10431">
    <property type="entry name" value="ClpB_D2-small"/>
    <property type="match status" value="1"/>
</dbReference>
<evidence type="ECO:0000256" key="4">
    <source>
        <dbReference type="ARBA" id="ARBA00022840"/>
    </source>
</evidence>
<evidence type="ECO:0000256" key="10">
    <source>
        <dbReference type="SAM" id="MobiDB-lite"/>
    </source>
</evidence>
<feature type="domain" description="Clp R" evidence="12">
    <location>
        <begin position="36"/>
        <end position="182"/>
    </location>
</feature>
<dbReference type="Gene3D" id="1.10.1780.10">
    <property type="entry name" value="Clp, N-terminal domain"/>
    <property type="match status" value="1"/>
</dbReference>
<dbReference type="SUPFAM" id="SSF52540">
    <property type="entry name" value="P-loop containing nucleoside triphosphate hydrolases"/>
    <property type="match status" value="2"/>
</dbReference>
<comment type="similarity">
    <text evidence="1">Belongs to the ClpA/ClpB family.</text>
</comment>
<dbReference type="InterPro" id="IPR019489">
    <property type="entry name" value="Clp_ATPase_C"/>
</dbReference>
<evidence type="ECO:0000256" key="8">
    <source>
        <dbReference type="PROSITE-ProRule" id="PRU01251"/>
    </source>
</evidence>
<comment type="caution">
    <text evidence="13">The sequence shown here is derived from an EMBL/GenBank/DDBJ whole genome shotgun (WGS) entry which is preliminary data.</text>
</comment>
<dbReference type="CDD" id="cd19499">
    <property type="entry name" value="RecA-like_ClpB_Hsp104-like"/>
    <property type="match status" value="1"/>
</dbReference>
<dbReference type="Pfam" id="PF07724">
    <property type="entry name" value="AAA_2"/>
    <property type="match status" value="1"/>
</dbReference>
<dbReference type="Gene3D" id="1.10.8.60">
    <property type="match status" value="2"/>
</dbReference>
<keyword evidence="14" id="KW-1185">Reference proteome</keyword>
<evidence type="ECO:0000313" key="13">
    <source>
        <dbReference type="EMBL" id="PRX48608.1"/>
    </source>
</evidence>
<dbReference type="GO" id="GO:0034605">
    <property type="term" value="P:cellular response to heat"/>
    <property type="evidence" value="ECO:0007669"/>
    <property type="project" value="TreeGrafter"/>
</dbReference>
<dbReference type="Gene3D" id="3.40.50.300">
    <property type="entry name" value="P-loop containing nucleotide triphosphate hydrolases"/>
    <property type="match status" value="2"/>
</dbReference>
<evidence type="ECO:0000256" key="1">
    <source>
        <dbReference type="ARBA" id="ARBA00008675"/>
    </source>
</evidence>
<dbReference type="Pfam" id="PF02861">
    <property type="entry name" value="Clp_N"/>
    <property type="match status" value="1"/>
</dbReference>
<dbReference type="PRINTS" id="PR00300">
    <property type="entry name" value="CLPPROTEASEA"/>
</dbReference>
<dbReference type="AlphaFoldDB" id="A0A2T0LX55"/>
<proteinExistence type="inferred from homology"/>
<evidence type="ECO:0000259" key="11">
    <source>
        <dbReference type="PROSITE" id="PS50151"/>
    </source>
</evidence>
<dbReference type="OrthoDB" id="9803641at2"/>
<dbReference type="GO" id="GO:0008233">
    <property type="term" value="F:peptidase activity"/>
    <property type="evidence" value="ECO:0007669"/>
    <property type="project" value="UniProtKB-KW"/>
</dbReference>
<dbReference type="InterPro" id="IPR027417">
    <property type="entry name" value="P-loop_NTPase"/>
</dbReference>
<dbReference type="EMBL" id="PVNH01000004">
    <property type="protein sequence ID" value="PRX48608.1"/>
    <property type="molecule type" value="Genomic_DNA"/>
</dbReference>
<dbReference type="SMART" id="SM01086">
    <property type="entry name" value="ClpB_D2-small"/>
    <property type="match status" value="1"/>
</dbReference>
<dbReference type="GO" id="GO:0005737">
    <property type="term" value="C:cytoplasm"/>
    <property type="evidence" value="ECO:0007669"/>
    <property type="project" value="TreeGrafter"/>
</dbReference>
<dbReference type="PROSITE" id="PS50151">
    <property type="entry name" value="UVR"/>
    <property type="match status" value="1"/>
</dbReference>
<dbReference type="PROSITE" id="PS51903">
    <property type="entry name" value="CLP_R"/>
    <property type="match status" value="1"/>
</dbReference>
<dbReference type="PROSITE" id="PS00871">
    <property type="entry name" value="CLPAB_2"/>
    <property type="match status" value="1"/>
</dbReference>
<dbReference type="PANTHER" id="PTHR11638:SF18">
    <property type="entry name" value="HEAT SHOCK PROTEIN 104"/>
    <property type="match status" value="1"/>
</dbReference>
<gene>
    <name evidence="13" type="ORF">B0I33_104425</name>
</gene>
<dbReference type="InterPro" id="IPR001943">
    <property type="entry name" value="UVR_dom"/>
</dbReference>
<dbReference type="GO" id="GO:0006508">
    <property type="term" value="P:proteolysis"/>
    <property type="evidence" value="ECO:0007669"/>
    <property type="project" value="UniProtKB-KW"/>
</dbReference>
<evidence type="ECO:0000256" key="6">
    <source>
        <dbReference type="ARBA" id="ARBA00023186"/>
    </source>
</evidence>
<dbReference type="Gene3D" id="4.10.860.10">
    <property type="entry name" value="UVR domain"/>
    <property type="match status" value="1"/>
</dbReference>
<keyword evidence="3" id="KW-0547">Nucleotide-binding</keyword>